<evidence type="ECO:0000256" key="4">
    <source>
        <dbReference type="ARBA" id="ARBA00022500"/>
    </source>
</evidence>
<evidence type="ECO:0000256" key="10">
    <source>
        <dbReference type="ARBA" id="ARBA00023012"/>
    </source>
</evidence>
<dbReference type="PANTHER" id="PTHR43395">
    <property type="entry name" value="SENSOR HISTIDINE KINASE CHEA"/>
    <property type="match status" value="1"/>
</dbReference>
<keyword evidence="5 12" id="KW-0597">Phosphoprotein</keyword>
<dbReference type="SMART" id="SM00387">
    <property type="entry name" value="HATPase_c"/>
    <property type="match status" value="1"/>
</dbReference>
<dbReference type="AlphaFoldDB" id="A0A1L4CYU2"/>
<keyword evidence="4" id="KW-0145">Chemotaxis</keyword>
<dbReference type="Proteomes" id="UP000184731">
    <property type="component" value="Chromosome"/>
</dbReference>
<dbReference type="PANTHER" id="PTHR43395:SF10">
    <property type="entry name" value="CHEMOTAXIS PROTEIN CHEA"/>
    <property type="match status" value="1"/>
</dbReference>
<gene>
    <name evidence="16" type="ORF">AXG55_04060</name>
</gene>
<dbReference type="GO" id="GO:0006935">
    <property type="term" value="P:chemotaxis"/>
    <property type="evidence" value="ECO:0007669"/>
    <property type="project" value="UniProtKB-KW"/>
</dbReference>
<feature type="domain" description="HPt" evidence="15">
    <location>
        <begin position="2"/>
        <end position="105"/>
    </location>
</feature>
<dbReference type="KEGG" id="saqi:AXG55_04060"/>
<dbReference type="InterPro" id="IPR036097">
    <property type="entry name" value="HisK_dim/P_sf"/>
</dbReference>
<sequence length="582" mass="65898">MDEDFEKELRNTFFQEADINTEESEEVYLQFSENTPMDLLSRSFRLAHNLKGSAKAVGFAKIADILHHLESLLLRLKKKELEINNNIINTLLKTNDKLKEMISNYKINMDYNPDISEIIHEISNIIHQENKELTNDQASNVVIESIEKQSDEELQPNQEFGFFAKNEPSKSPKNEIHKVKKDITDDVIRIPLVKIEKLQNYVGEIVIAQSMFDEQIKNTQNQILKNSFRLLKKTTKKVQDIIMSLRLVPIKPIFQKLDRTARDTSAMLNKKIKINFSGDNTEIDKFILDELSDPLMHMVRNAIDHGLEFEEERELKNKSKNGNIYVKASHESGNLVVEIQDDGKGLNPKILYDIGVKRGLIKEGQTLSENECYELIFLPGFSTKEETTEISGRGVGMDVVKTNISMLNGNIDIFSKIDKGTTFKIKIPLSIGIMDAFIAEIANDKFVIPVSQVIECLSLSKSNVTKISSSDKVIILRNEEIPIIDLALGLNSKINDLKNNTDKVIIITQKNNKKIGVTIDKIISIQSVVTKSIGEELRCGKGISGSVILGDGRVVPILEVSDLVSDKLFQQNFQRNLSRQNL</sequence>
<dbReference type="Pfam" id="PF02895">
    <property type="entry name" value="H-kinase_dim"/>
    <property type="match status" value="1"/>
</dbReference>
<accession>A0A1L4CYU2</accession>
<dbReference type="PROSITE" id="PS50851">
    <property type="entry name" value="CHEW"/>
    <property type="match status" value="1"/>
</dbReference>
<keyword evidence="17" id="KW-1185">Reference proteome</keyword>
<evidence type="ECO:0000259" key="13">
    <source>
        <dbReference type="PROSITE" id="PS50109"/>
    </source>
</evidence>
<dbReference type="InterPro" id="IPR004358">
    <property type="entry name" value="Sig_transdc_His_kin-like_C"/>
</dbReference>
<keyword evidence="10" id="KW-0902">Two-component regulatory system</keyword>
<dbReference type="OrthoDB" id="5289430at2"/>
<evidence type="ECO:0000256" key="12">
    <source>
        <dbReference type="PROSITE-ProRule" id="PRU00110"/>
    </source>
</evidence>
<dbReference type="SUPFAM" id="SSF47226">
    <property type="entry name" value="Histidine-containing phosphotransfer domain, HPT domain"/>
    <property type="match status" value="1"/>
</dbReference>
<proteinExistence type="predicted"/>
<dbReference type="SMART" id="SM01231">
    <property type="entry name" value="H-kinase_dim"/>
    <property type="match status" value="1"/>
</dbReference>
<dbReference type="SUPFAM" id="SSF47384">
    <property type="entry name" value="Homodimeric domain of signal transducing histidine kinase"/>
    <property type="match status" value="1"/>
</dbReference>
<evidence type="ECO:0000259" key="15">
    <source>
        <dbReference type="PROSITE" id="PS50894"/>
    </source>
</evidence>
<dbReference type="GO" id="GO:0005524">
    <property type="term" value="F:ATP binding"/>
    <property type="evidence" value="ECO:0007669"/>
    <property type="project" value="UniProtKB-KW"/>
</dbReference>
<comment type="catalytic activity">
    <reaction evidence="1">
        <text>ATP + protein L-histidine = ADP + protein N-phospho-L-histidine.</text>
        <dbReference type="EC" id="2.7.13.3"/>
    </reaction>
</comment>
<dbReference type="PRINTS" id="PR00344">
    <property type="entry name" value="BCTRLSENSOR"/>
</dbReference>
<dbReference type="InterPro" id="IPR037006">
    <property type="entry name" value="CheA-like_homodim_sf"/>
</dbReference>
<evidence type="ECO:0000256" key="3">
    <source>
        <dbReference type="ARBA" id="ARBA00021495"/>
    </source>
</evidence>
<dbReference type="EMBL" id="CP017834">
    <property type="protein sequence ID" value="APJ03124.1"/>
    <property type="molecule type" value="Genomic_DNA"/>
</dbReference>
<evidence type="ECO:0000256" key="8">
    <source>
        <dbReference type="ARBA" id="ARBA00022777"/>
    </source>
</evidence>
<evidence type="ECO:0000256" key="9">
    <source>
        <dbReference type="ARBA" id="ARBA00022840"/>
    </source>
</evidence>
<dbReference type="Pfam" id="PF01584">
    <property type="entry name" value="CheW"/>
    <property type="match status" value="1"/>
</dbReference>
<protein>
    <recommendedName>
        <fullName evidence="3">Chemotaxis protein CheA</fullName>
        <ecNumber evidence="2">2.7.13.3</ecNumber>
    </recommendedName>
</protein>
<dbReference type="SUPFAM" id="SSF50341">
    <property type="entry name" value="CheW-like"/>
    <property type="match status" value="1"/>
</dbReference>
<keyword evidence="8" id="KW-0418">Kinase</keyword>
<dbReference type="STRING" id="1915309.AXG55_04060"/>
<dbReference type="GO" id="GO:0000155">
    <property type="term" value="F:phosphorelay sensor kinase activity"/>
    <property type="evidence" value="ECO:0007669"/>
    <property type="project" value="InterPro"/>
</dbReference>
<dbReference type="FunFam" id="3.30.565.10:FF:000016">
    <property type="entry name" value="Chemotaxis protein CheA, putative"/>
    <property type="match status" value="1"/>
</dbReference>
<evidence type="ECO:0000256" key="1">
    <source>
        <dbReference type="ARBA" id="ARBA00000085"/>
    </source>
</evidence>
<dbReference type="SMART" id="SM00260">
    <property type="entry name" value="CheW"/>
    <property type="match status" value="1"/>
</dbReference>
<feature type="domain" description="CheW-like" evidence="14">
    <location>
        <begin position="433"/>
        <end position="569"/>
    </location>
</feature>
<evidence type="ECO:0000256" key="11">
    <source>
        <dbReference type="ARBA" id="ARBA00035100"/>
    </source>
</evidence>
<dbReference type="PROSITE" id="PS50109">
    <property type="entry name" value="HIS_KIN"/>
    <property type="match status" value="1"/>
</dbReference>
<organism evidence="16 17">
    <name type="scientific">Silvanigrella aquatica</name>
    <dbReference type="NCBI Taxonomy" id="1915309"/>
    <lineage>
        <taxon>Bacteria</taxon>
        <taxon>Pseudomonadati</taxon>
        <taxon>Bdellovibrionota</taxon>
        <taxon>Oligoflexia</taxon>
        <taxon>Silvanigrellales</taxon>
        <taxon>Silvanigrellaceae</taxon>
        <taxon>Silvanigrella</taxon>
    </lineage>
</organism>
<dbReference type="SUPFAM" id="SSF55874">
    <property type="entry name" value="ATPase domain of HSP90 chaperone/DNA topoisomerase II/histidine kinase"/>
    <property type="match status" value="1"/>
</dbReference>
<evidence type="ECO:0000256" key="6">
    <source>
        <dbReference type="ARBA" id="ARBA00022679"/>
    </source>
</evidence>
<dbReference type="Gene3D" id="2.30.30.40">
    <property type="entry name" value="SH3 Domains"/>
    <property type="match status" value="1"/>
</dbReference>
<dbReference type="InterPro" id="IPR005467">
    <property type="entry name" value="His_kinase_dom"/>
</dbReference>
<evidence type="ECO:0000256" key="5">
    <source>
        <dbReference type="ARBA" id="ARBA00022553"/>
    </source>
</evidence>
<dbReference type="SMART" id="SM00073">
    <property type="entry name" value="HPT"/>
    <property type="match status" value="1"/>
</dbReference>
<keyword evidence="7" id="KW-0547">Nucleotide-binding</keyword>
<comment type="function">
    <text evidence="11">Involved in the transmission of sensory signals from the chemoreceptors to the flagellar motors. CheA is autophosphorylated; it can transfer its phosphate group to either CheB or CheY.</text>
</comment>
<dbReference type="PROSITE" id="PS50894">
    <property type="entry name" value="HPT"/>
    <property type="match status" value="1"/>
</dbReference>
<dbReference type="InterPro" id="IPR036641">
    <property type="entry name" value="HPT_dom_sf"/>
</dbReference>
<dbReference type="InterPro" id="IPR002545">
    <property type="entry name" value="CheW-lke_dom"/>
</dbReference>
<dbReference type="InterPro" id="IPR036890">
    <property type="entry name" value="HATPase_C_sf"/>
</dbReference>
<dbReference type="Pfam" id="PF01627">
    <property type="entry name" value="Hpt"/>
    <property type="match status" value="1"/>
</dbReference>
<dbReference type="GO" id="GO:0005737">
    <property type="term" value="C:cytoplasm"/>
    <property type="evidence" value="ECO:0007669"/>
    <property type="project" value="InterPro"/>
</dbReference>
<dbReference type="InterPro" id="IPR003594">
    <property type="entry name" value="HATPase_dom"/>
</dbReference>
<dbReference type="RefSeq" id="WP_148696845.1">
    <property type="nucleotide sequence ID" value="NZ_CP017834.1"/>
</dbReference>
<dbReference type="CDD" id="cd00088">
    <property type="entry name" value="HPT"/>
    <property type="match status" value="1"/>
</dbReference>
<keyword evidence="9" id="KW-0067">ATP-binding</keyword>
<evidence type="ECO:0000256" key="2">
    <source>
        <dbReference type="ARBA" id="ARBA00012438"/>
    </source>
</evidence>
<dbReference type="Pfam" id="PF02518">
    <property type="entry name" value="HATPase_c"/>
    <property type="match status" value="1"/>
</dbReference>
<name>A0A1L4CYU2_9BACT</name>
<keyword evidence="6" id="KW-0808">Transferase</keyword>
<dbReference type="Gene3D" id="1.10.287.560">
    <property type="entry name" value="Histidine kinase CheA-like, homodimeric domain"/>
    <property type="match status" value="1"/>
</dbReference>
<dbReference type="InterPro" id="IPR008207">
    <property type="entry name" value="Sig_transdc_His_kin_Hpt_dom"/>
</dbReference>
<dbReference type="InterPro" id="IPR051315">
    <property type="entry name" value="Bact_Chemotaxis_CheA"/>
</dbReference>
<evidence type="ECO:0000313" key="17">
    <source>
        <dbReference type="Proteomes" id="UP000184731"/>
    </source>
</evidence>
<dbReference type="Gene3D" id="1.20.120.160">
    <property type="entry name" value="HPT domain"/>
    <property type="match status" value="1"/>
</dbReference>
<evidence type="ECO:0000256" key="7">
    <source>
        <dbReference type="ARBA" id="ARBA00022741"/>
    </source>
</evidence>
<reference evidence="16 17" key="1">
    <citation type="submission" date="2016-10" db="EMBL/GenBank/DDBJ databases">
        <title>Silvanigrella aquatica sp. nov., isolated from a freshwater lake located in the Black Forest, Germany, description of Silvanigrellaceae fam. nov., Silvanigrellales ord. nov., reclassification of the order Bdellovibrionales in the class Oligoflexia, reclassification of the families Bacteriovoracaceae and Halobacteriovoraceae in the new order Bacteriovoracales ord. nov., and reclassification of the family Pseudobacteriovoracaceae in the order Oligoflexiales.</title>
        <authorList>
            <person name="Hahn M.W."/>
            <person name="Schmidt J."/>
            <person name="Koll U."/>
            <person name="Rohde M."/>
            <person name="Verbag S."/>
            <person name="Pitt A."/>
            <person name="Nakai R."/>
            <person name="Naganuma T."/>
            <person name="Lang E."/>
        </authorList>
    </citation>
    <scope>NUCLEOTIDE SEQUENCE [LARGE SCALE GENOMIC DNA]</scope>
    <source>
        <strain evidence="16 17">MWH-Nonnen-W8red</strain>
    </source>
</reference>
<dbReference type="EC" id="2.7.13.3" evidence="2"/>
<feature type="modified residue" description="Phosphohistidine" evidence="12">
    <location>
        <position position="48"/>
    </location>
</feature>
<dbReference type="InterPro" id="IPR036061">
    <property type="entry name" value="CheW-like_dom_sf"/>
</dbReference>
<evidence type="ECO:0000259" key="14">
    <source>
        <dbReference type="PROSITE" id="PS50851"/>
    </source>
</evidence>
<dbReference type="Gene3D" id="3.30.565.10">
    <property type="entry name" value="Histidine kinase-like ATPase, C-terminal domain"/>
    <property type="match status" value="1"/>
</dbReference>
<feature type="domain" description="Histidine kinase" evidence="13">
    <location>
        <begin position="183"/>
        <end position="431"/>
    </location>
</feature>
<evidence type="ECO:0000313" key="16">
    <source>
        <dbReference type="EMBL" id="APJ03124.1"/>
    </source>
</evidence>
<dbReference type="InterPro" id="IPR004105">
    <property type="entry name" value="CheA-like_dim"/>
</dbReference>